<organism evidence="1 2">
    <name type="scientific">Aspergillus eucalypticola (strain CBS 122712 / IBT 29274)</name>
    <dbReference type="NCBI Taxonomy" id="1448314"/>
    <lineage>
        <taxon>Eukaryota</taxon>
        <taxon>Fungi</taxon>
        <taxon>Dikarya</taxon>
        <taxon>Ascomycota</taxon>
        <taxon>Pezizomycotina</taxon>
        <taxon>Eurotiomycetes</taxon>
        <taxon>Eurotiomycetidae</taxon>
        <taxon>Eurotiales</taxon>
        <taxon>Aspergillaceae</taxon>
        <taxon>Aspergillus</taxon>
        <taxon>Aspergillus subgen. Circumdati</taxon>
    </lineage>
</organism>
<comment type="caution">
    <text evidence="1">The sequence shown here is derived from an EMBL/GenBank/DDBJ whole genome shotgun (WGS) entry which is preliminary data.</text>
</comment>
<evidence type="ECO:0000313" key="2">
    <source>
        <dbReference type="Proteomes" id="UP000246171"/>
    </source>
</evidence>
<dbReference type="GeneID" id="37048022"/>
<keyword evidence="2" id="KW-1185">Reference proteome</keyword>
<gene>
    <name evidence="1" type="ORF">BO83DRAFT_125408</name>
</gene>
<dbReference type="VEuPathDB" id="FungiDB:BO83DRAFT_125408"/>
<dbReference type="EMBL" id="MSFU01000029">
    <property type="protein sequence ID" value="PWY64828.1"/>
    <property type="molecule type" value="Genomic_DNA"/>
</dbReference>
<reference evidence="1" key="1">
    <citation type="submission" date="2016-12" db="EMBL/GenBank/DDBJ databases">
        <title>The genomes of Aspergillus section Nigri reveals drivers in fungal speciation.</title>
        <authorList>
            <consortium name="DOE Joint Genome Institute"/>
            <person name="Vesth T.C."/>
            <person name="Nybo J."/>
            <person name="Theobald S."/>
            <person name="Brandl J."/>
            <person name="Frisvad J.C."/>
            <person name="Nielsen K.F."/>
            <person name="Lyhne E.K."/>
            <person name="Kogle M.E."/>
            <person name="Kuo A."/>
            <person name="Riley R."/>
            <person name="Clum A."/>
            <person name="Nolan M."/>
            <person name="Lipzen A."/>
            <person name="Salamov A."/>
            <person name="Henrissat B."/>
            <person name="Wiebenga A."/>
            <person name="De vries R.P."/>
            <person name="Grigoriev I.V."/>
            <person name="Mortensen U.H."/>
            <person name="Andersen M.R."/>
            <person name="Baker S.E."/>
        </authorList>
    </citation>
    <scope>NUCLEOTIDE SEQUENCE</scope>
    <source>
        <strain evidence="1">CBS 122712</strain>
    </source>
</reference>
<accession>A0A317UUS2</accession>
<evidence type="ECO:0000313" key="1">
    <source>
        <dbReference type="EMBL" id="PWY64828.1"/>
    </source>
</evidence>
<name>A0A317UUS2_ASPEC</name>
<dbReference type="RefSeq" id="XP_025384146.1">
    <property type="nucleotide sequence ID" value="XM_025526060.1"/>
</dbReference>
<sequence length="146" mass="16025">MGSQCKSFNREVKRRICKTIRRITATSLSVDLLMRFTCFSRFALFPSGWEQGSRGFPLHIEGRNQLYVERSSSQLTRVIVAFRLRNHSQVPPGAGGRVLSERDIHGMAKSLPASLGQAGEMPGPHPKLPNLCAVLLGKFTGSVAAS</sequence>
<protein>
    <submittedName>
        <fullName evidence="1">Uncharacterized protein</fullName>
    </submittedName>
</protein>
<proteinExistence type="predicted"/>
<dbReference type="Proteomes" id="UP000246171">
    <property type="component" value="Unassembled WGS sequence"/>
</dbReference>
<dbReference type="AlphaFoldDB" id="A0A317UUS2"/>